<proteinExistence type="predicted"/>
<dbReference type="EMBL" id="BAABKN010000005">
    <property type="protein sequence ID" value="GAA4726059.1"/>
    <property type="molecule type" value="Genomic_DNA"/>
</dbReference>
<name>A0ABP8YD78_9ACTN</name>
<reference evidence="3" key="1">
    <citation type="journal article" date="2019" name="Int. J. Syst. Evol. Microbiol.">
        <title>The Global Catalogue of Microorganisms (GCM) 10K type strain sequencing project: providing services to taxonomists for standard genome sequencing and annotation.</title>
        <authorList>
            <consortium name="The Broad Institute Genomics Platform"/>
            <consortium name="The Broad Institute Genome Sequencing Center for Infectious Disease"/>
            <person name="Wu L."/>
            <person name="Ma J."/>
        </authorList>
    </citation>
    <scope>NUCLEOTIDE SEQUENCE [LARGE SCALE GENOMIC DNA]</scope>
    <source>
        <strain evidence="3">JCM 18532</strain>
    </source>
</reference>
<evidence type="ECO:0000313" key="3">
    <source>
        <dbReference type="Proteomes" id="UP001499882"/>
    </source>
</evidence>
<dbReference type="RefSeq" id="WP_345525084.1">
    <property type="nucleotide sequence ID" value="NZ_BAABKN010000005.1"/>
</dbReference>
<dbReference type="InterPro" id="IPR041657">
    <property type="entry name" value="HTH_17"/>
</dbReference>
<dbReference type="Proteomes" id="UP001499882">
    <property type="component" value="Unassembled WGS sequence"/>
</dbReference>
<accession>A0ABP8YD78</accession>
<evidence type="ECO:0000313" key="2">
    <source>
        <dbReference type="EMBL" id="GAA4726059.1"/>
    </source>
</evidence>
<comment type="caution">
    <text evidence="2">The sequence shown here is derived from an EMBL/GenBank/DDBJ whole genome shotgun (WGS) entry which is preliminary data.</text>
</comment>
<evidence type="ECO:0000259" key="1">
    <source>
        <dbReference type="Pfam" id="PF12728"/>
    </source>
</evidence>
<dbReference type="SUPFAM" id="SSF46955">
    <property type="entry name" value="Putative DNA-binding domain"/>
    <property type="match status" value="1"/>
</dbReference>
<organism evidence="2 3">
    <name type="scientific">Nocardioides endophyticus</name>
    <dbReference type="NCBI Taxonomy" id="1353775"/>
    <lineage>
        <taxon>Bacteria</taxon>
        <taxon>Bacillati</taxon>
        <taxon>Actinomycetota</taxon>
        <taxon>Actinomycetes</taxon>
        <taxon>Propionibacteriales</taxon>
        <taxon>Nocardioidaceae</taxon>
        <taxon>Nocardioides</taxon>
    </lineage>
</organism>
<dbReference type="Pfam" id="PF12728">
    <property type="entry name" value="HTH_17"/>
    <property type="match status" value="1"/>
</dbReference>
<dbReference type="InterPro" id="IPR009061">
    <property type="entry name" value="DNA-bd_dom_put_sf"/>
</dbReference>
<sequence>MLTLQEACAFLRVPEGTLRYWRHLGFGPRSFKIGRHVRYWRTNLVLWAHRTDQPSTGAGMNSGGCRRQHGE</sequence>
<protein>
    <recommendedName>
        <fullName evidence="1">Helix-turn-helix domain-containing protein</fullName>
    </recommendedName>
</protein>
<keyword evidence="3" id="KW-1185">Reference proteome</keyword>
<feature type="domain" description="Helix-turn-helix" evidence="1">
    <location>
        <begin position="1"/>
        <end position="48"/>
    </location>
</feature>
<gene>
    <name evidence="2" type="ORF">GCM10023350_05980</name>
</gene>